<comment type="caution">
    <text evidence="2">The sequence shown here is derived from an EMBL/GenBank/DDBJ whole genome shotgun (WGS) entry which is preliminary data.</text>
</comment>
<gene>
    <name evidence="2" type="ORF">A2826_01635</name>
</gene>
<dbReference type="AlphaFoldDB" id="A0A1F5NSI8"/>
<keyword evidence="1" id="KW-0812">Transmembrane</keyword>
<feature type="transmembrane region" description="Helical" evidence="1">
    <location>
        <begin position="40"/>
        <end position="59"/>
    </location>
</feature>
<accession>A0A1F5NSI8</accession>
<dbReference type="STRING" id="1817822.A2826_01635"/>
<sequence length="215" mass="24799">MANFDVVRKKISIKDVRHAQHKDFLRRLSQRAHRLHRLRVAWSAVLTVGFVLFSGVSIWQHQARALEYTAVQQAELQKVRLHALTRFNNLPVESVDPKTDSIVEYLADKKSPLVDYAGIIARSPNYKLLIGIAQAETNLCKKTLSNNCWGIGPGSPFYYDDIKFSLYYADYLIEKYESLGMDTPEKMVRTYVGYHNPTWIEAINEVFYDLEVRGL</sequence>
<evidence type="ECO:0000256" key="1">
    <source>
        <dbReference type="SAM" id="Phobius"/>
    </source>
</evidence>
<dbReference type="Proteomes" id="UP000177912">
    <property type="component" value="Unassembled WGS sequence"/>
</dbReference>
<organism evidence="2 3">
    <name type="scientific">Candidatus Doudnabacteria bacterium RIFCSPHIGHO2_01_FULL_43_23</name>
    <dbReference type="NCBI Taxonomy" id="1817822"/>
    <lineage>
        <taxon>Bacteria</taxon>
        <taxon>Candidatus Doudnaibacteriota</taxon>
    </lineage>
</organism>
<name>A0A1F5NSI8_9BACT</name>
<keyword evidence="1" id="KW-0472">Membrane</keyword>
<evidence type="ECO:0000313" key="2">
    <source>
        <dbReference type="EMBL" id="OGE80607.1"/>
    </source>
</evidence>
<keyword evidence="1" id="KW-1133">Transmembrane helix</keyword>
<evidence type="ECO:0000313" key="3">
    <source>
        <dbReference type="Proteomes" id="UP000177912"/>
    </source>
</evidence>
<protein>
    <submittedName>
        <fullName evidence="2">Uncharacterized protein</fullName>
    </submittedName>
</protein>
<reference evidence="2 3" key="1">
    <citation type="journal article" date="2016" name="Nat. Commun.">
        <title>Thousands of microbial genomes shed light on interconnected biogeochemical processes in an aquifer system.</title>
        <authorList>
            <person name="Anantharaman K."/>
            <person name="Brown C.T."/>
            <person name="Hug L.A."/>
            <person name="Sharon I."/>
            <person name="Castelle C.J."/>
            <person name="Probst A.J."/>
            <person name="Thomas B.C."/>
            <person name="Singh A."/>
            <person name="Wilkins M.J."/>
            <person name="Karaoz U."/>
            <person name="Brodie E.L."/>
            <person name="Williams K.H."/>
            <person name="Hubbard S.S."/>
            <person name="Banfield J.F."/>
        </authorList>
    </citation>
    <scope>NUCLEOTIDE SEQUENCE [LARGE SCALE GENOMIC DNA]</scope>
</reference>
<proteinExistence type="predicted"/>
<dbReference type="EMBL" id="MFEI01000024">
    <property type="protein sequence ID" value="OGE80607.1"/>
    <property type="molecule type" value="Genomic_DNA"/>
</dbReference>